<reference evidence="8" key="1">
    <citation type="journal article" date="2014" name="Front. Microbiol.">
        <title>High frequency of phylogenetically diverse reductive dehalogenase-homologous genes in deep subseafloor sedimentary metagenomes.</title>
        <authorList>
            <person name="Kawai M."/>
            <person name="Futagami T."/>
            <person name="Toyoda A."/>
            <person name="Takaki Y."/>
            <person name="Nishi S."/>
            <person name="Hori S."/>
            <person name="Arai W."/>
            <person name="Tsubouchi T."/>
            <person name="Morono Y."/>
            <person name="Uchiyama I."/>
            <person name="Ito T."/>
            <person name="Fujiyama A."/>
            <person name="Inagaki F."/>
            <person name="Takami H."/>
        </authorList>
    </citation>
    <scope>NUCLEOTIDE SEQUENCE</scope>
    <source>
        <strain evidence="8">Expedition CK06-06</strain>
    </source>
</reference>
<feature type="non-terminal residue" evidence="8">
    <location>
        <position position="190"/>
    </location>
</feature>
<evidence type="ECO:0000256" key="7">
    <source>
        <dbReference type="SAM" id="Phobius"/>
    </source>
</evidence>
<dbReference type="GO" id="GO:0015297">
    <property type="term" value="F:antiporter activity"/>
    <property type="evidence" value="ECO:0007669"/>
    <property type="project" value="InterPro"/>
</dbReference>
<evidence type="ECO:0000256" key="2">
    <source>
        <dbReference type="ARBA" id="ARBA00022448"/>
    </source>
</evidence>
<feature type="transmembrane region" description="Helical" evidence="7">
    <location>
        <begin position="106"/>
        <end position="127"/>
    </location>
</feature>
<dbReference type="InterPro" id="IPR002528">
    <property type="entry name" value="MATE_fam"/>
</dbReference>
<dbReference type="AlphaFoldDB" id="X1PRN0"/>
<gene>
    <name evidence="8" type="ORF">S06H3_45164</name>
</gene>
<keyword evidence="3" id="KW-1003">Cell membrane</keyword>
<evidence type="ECO:0000256" key="6">
    <source>
        <dbReference type="ARBA" id="ARBA00023136"/>
    </source>
</evidence>
<evidence type="ECO:0000256" key="1">
    <source>
        <dbReference type="ARBA" id="ARBA00004651"/>
    </source>
</evidence>
<keyword evidence="2" id="KW-0813">Transport</keyword>
<dbReference type="GO" id="GO:0005886">
    <property type="term" value="C:plasma membrane"/>
    <property type="evidence" value="ECO:0007669"/>
    <property type="project" value="UniProtKB-SubCell"/>
</dbReference>
<dbReference type="PANTHER" id="PTHR43549">
    <property type="entry name" value="MULTIDRUG RESISTANCE PROTEIN YPNP-RELATED"/>
    <property type="match status" value="1"/>
</dbReference>
<proteinExistence type="predicted"/>
<dbReference type="PANTHER" id="PTHR43549:SF2">
    <property type="entry name" value="MULTIDRUG RESISTANCE PROTEIN NORM-RELATED"/>
    <property type="match status" value="1"/>
</dbReference>
<evidence type="ECO:0000256" key="4">
    <source>
        <dbReference type="ARBA" id="ARBA00022692"/>
    </source>
</evidence>
<evidence type="ECO:0008006" key="9">
    <source>
        <dbReference type="Google" id="ProtNLM"/>
    </source>
</evidence>
<keyword evidence="5 7" id="KW-1133">Transmembrane helix</keyword>
<accession>X1PRN0</accession>
<feature type="transmembrane region" description="Helical" evidence="7">
    <location>
        <begin position="32"/>
        <end position="53"/>
    </location>
</feature>
<name>X1PRN0_9ZZZZ</name>
<evidence type="ECO:0000313" key="8">
    <source>
        <dbReference type="EMBL" id="GAI45156.1"/>
    </source>
</evidence>
<evidence type="ECO:0000256" key="5">
    <source>
        <dbReference type="ARBA" id="ARBA00022989"/>
    </source>
</evidence>
<keyword evidence="4 7" id="KW-0812">Transmembrane</keyword>
<dbReference type="Pfam" id="PF01554">
    <property type="entry name" value="MatE"/>
    <property type="match status" value="1"/>
</dbReference>
<feature type="transmembrane region" description="Helical" evidence="7">
    <location>
        <begin position="65"/>
        <end position="86"/>
    </location>
</feature>
<protein>
    <recommendedName>
        <fullName evidence="9">Polysaccharide biosynthesis protein C-terminal domain-containing protein</fullName>
    </recommendedName>
</protein>
<evidence type="ECO:0000256" key="3">
    <source>
        <dbReference type="ARBA" id="ARBA00022475"/>
    </source>
</evidence>
<sequence length="190" mass="19745">MALPTTFDMFWMGKLGVAALASVGIVQSLRMAMISPIIGLSVGGGAAIARYIGAGDQERANLAMFQSLVLFLLIVGSIGLAGFIFARPLLRLLGVGEDVIPLALSYARIIFAGLLAMDMLPTVSGLLNASGSPERSLQANIIAAIIIILLEPFLVFGLGPFPQLGIRGAGMAMVLGNSLGSGYHVFVLLT</sequence>
<keyword evidence="6 7" id="KW-0472">Membrane</keyword>
<dbReference type="EMBL" id="BARV01028170">
    <property type="protein sequence ID" value="GAI45156.1"/>
    <property type="molecule type" value="Genomic_DNA"/>
</dbReference>
<feature type="transmembrane region" description="Helical" evidence="7">
    <location>
        <begin position="164"/>
        <end position="189"/>
    </location>
</feature>
<feature type="transmembrane region" description="Helical" evidence="7">
    <location>
        <begin position="139"/>
        <end position="158"/>
    </location>
</feature>
<dbReference type="GO" id="GO:0042910">
    <property type="term" value="F:xenobiotic transmembrane transporter activity"/>
    <property type="evidence" value="ECO:0007669"/>
    <property type="project" value="InterPro"/>
</dbReference>
<dbReference type="InterPro" id="IPR052031">
    <property type="entry name" value="Membrane_Transporter-Flippase"/>
</dbReference>
<organism evidence="8">
    <name type="scientific">marine sediment metagenome</name>
    <dbReference type="NCBI Taxonomy" id="412755"/>
    <lineage>
        <taxon>unclassified sequences</taxon>
        <taxon>metagenomes</taxon>
        <taxon>ecological metagenomes</taxon>
    </lineage>
</organism>
<comment type="subcellular location">
    <subcellularLocation>
        <location evidence="1">Cell membrane</location>
        <topology evidence="1">Multi-pass membrane protein</topology>
    </subcellularLocation>
</comment>
<comment type="caution">
    <text evidence="8">The sequence shown here is derived from an EMBL/GenBank/DDBJ whole genome shotgun (WGS) entry which is preliminary data.</text>
</comment>